<feature type="domain" description="RNase MRP protein 1 RNA binding" evidence="2">
    <location>
        <begin position="107"/>
        <end position="161"/>
    </location>
</feature>
<dbReference type="PANTHER" id="PTHR37792:SF1">
    <property type="entry name" value="RIBONUCLEASE MRP PROTEIN SUBUNIT RMP1"/>
    <property type="match status" value="1"/>
</dbReference>
<dbReference type="GO" id="GO:0000466">
    <property type="term" value="P:maturation of 5.8S rRNA from tricistronic rRNA transcript (SSU-rRNA, 5.8S rRNA, LSU-rRNA)"/>
    <property type="evidence" value="ECO:0007669"/>
    <property type="project" value="TreeGrafter"/>
</dbReference>
<dbReference type="Proteomes" id="UP000756346">
    <property type="component" value="Unassembled WGS sequence"/>
</dbReference>
<feature type="region of interest" description="Disordered" evidence="1">
    <location>
        <begin position="258"/>
        <end position="460"/>
    </location>
</feature>
<organism evidence="3 4">
    <name type="scientific">Microdochium trichocladiopsis</name>
    <dbReference type="NCBI Taxonomy" id="1682393"/>
    <lineage>
        <taxon>Eukaryota</taxon>
        <taxon>Fungi</taxon>
        <taxon>Dikarya</taxon>
        <taxon>Ascomycota</taxon>
        <taxon>Pezizomycotina</taxon>
        <taxon>Sordariomycetes</taxon>
        <taxon>Xylariomycetidae</taxon>
        <taxon>Xylariales</taxon>
        <taxon>Microdochiaceae</taxon>
        <taxon>Microdochium</taxon>
    </lineage>
</organism>
<evidence type="ECO:0000259" key="2">
    <source>
        <dbReference type="Pfam" id="PF20945"/>
    </source>
</evidence>
<feature type="compositionally biased region" description="Polar residues" evidence="1">
    <location>
        <begin position="361"/>
        <end position="371"/>
    </location>
</feature>
<dbReference type="InterPro" id="IPR047205">
    <property type="entry name" value="RMP1"/>
</dbReference>
<dbReference type="InterPro" id="IPR047204">
    <property type="entry name" value="RMP1_RBD"/>
</dbReference>
<protein>
    <recommendedName>
        <fullName evidence="2">RNase MRP protein 1 RNA binding domain-containing protein</fullName>
    </recommendedName>
</protein>
<gene>
    <name evidence="3" type="ORF">B0I36DRAFT_358321</name>
</gene>
<reference evidence="3" key="1">
    <citation type="journal article" date="2021" name="Nat. Commun.">
        <title>Genetic determinants of endophytism in the Arabidopsis root mycobiome.</title>
        <authorList>
            <person name="Mesny F."/>
            <person name="Miyauchi S."/>
            <person name="Thiergart T."/>
            <person name="Pickel B."/>
            <person name="Atanasova L."/>
            <person name="Karlsson M."/>
            <person name="Huettel B."/>
            <person name="Barry K.W."/>
            <person name="Haridas S."/>
            <person name="Chen C."/>
            <person name="Bauer D."/>
            <person name="Andreopoulos W."/>
            <person name="Pangilinan J."/>
            <person name="LaButti K."/>
            <person name="Riley R."/>
            <person name="Lipzen A."/>
            <person name="Clum A."/>
            <person name="Drula E."/>
            <person name="Henrissat B."/>
            <person name="Kohler A."/>
            <person name="Grigoriev I.V."/>
            <person name="Martin F.M."/>
            <person name="Hacquard S."/>
        </authorList>
    </citation>
    <scope>NUCLEOTIDE SEQUENCE</scope>
    <source>
        <strain evidence="3">MPI-CAGE-CH-0230</strain>
    </source>
</reference>
<dbReference type="EMBL" id="JAGTJQ010000001">
    <property type="protein sequence ID" value="KAH7041123.1"/>
    <property type="molecule type" value="Genomic_DNA"/>
</dbReference>
<proteinExistence type="predicted"/>
<dbReference type="GeneID" id="70187496"/>
<evidence type="ECO:0000256" key="1">
    <source>
        <dbReference type="SAM" id="MobiDB-lite"/>
    </source>
</evidence>
<dbReference type="GO" id="GO:0042134">
    <property type="term" value="F:rRNA primary transcript binding"/>
    <property type="evidence" value="ECO:0007669"/>
    <property type="project" value="InterPro"/>
</dbReference>
<feature type="domain" description="RNase MRP protein 1 RNA binding" evidence="2">
    <location>
        <begin position="21"/>
        <end position="57"/>
    </location>
</feature>
<dbReference type="AlphaFoldDB" id="A0A9P8YJF9"/>
<name>A0A9P8YJF9_9PEZI</name>
<dbReference type="CDD" id="cd22573">
    <property type="entry name" value="RMP1_RBD"/>
    <property type="match status" value="1"/>
</dbReference>
<feature type="compositionally biased region" description="Polar residues" evidence="1">
    <location>
        <begin position="381"/>
        <end position="391"/>
    </location>
</feature>
<sequence>MATSNAYQRALDQLAPLEPMLAGFARRNKNQHRRARWWASFGMLRRDVNKLLVELVGAAGSKAARALSATTSSAPSPATSVSSAAPKAKKTAATAAAAAAAAAAAPKARKYEDQHLLATADRRAAWIRDVLVPKCYIQFGQLTADNQFATLGVVLLGVLAQVDGACCALVGQRRLSVDQQHQHQQEREQPEIAEKRGTTTEMVAAATAAAAATEGRKVSRPGSAPVDGVPLAGRAITREEAGGVISREAAAAAAATASIQAGSSGGRAKIPTLAKAAPSPSKGGTGTTAGLEDVSDLEKRRVEVAQKMLKRKRDSAAVDTRSPASAVHHEEDEKEPQDSKSDGGPVEQVQIAGETTKRSKVSTSTAESPQPASKALIRSQGDVTTGTSTGSLPDRKMTKEKKIRPAEMDGEQPRKKNSKKSSGKDDDDEGEDAGRKEKKKKKKKGGGGRDEFDSLFSSLF</sequence>
<dbReference type="OrthoDB" id="5414547at2759"/>
<evidence type="ECO:0000313" key="4">
    <source>
        <dbReference type="Proteomes" id="UP000756346"/>
    </source>
</evidence>
<dbReference type="PANTHER" id="PTHR37792">
    <property type="entry name" value="RIBONUCLEASE MRP PROTEIN SUBUNIT RMP1"/>
    <property type="match status" value="1"/>
</dbReference>
<dbReference type="Pfam" id="PF20945">
    <property type="entry name" value="RMP1"/>
    <property type="match status" value="2"/>
</dbReference>
<keyword evidence="4" id="KW-1185">Reference proteome</keyword>
<dbReference type="GO" id="GO:0000172">
    <property type="term" value="C:ribonuclease MRP complex"/>
    <property type="evidence" value="ECO:0007669"/>
    <property type="project" value="InterPro"/>
</dbReference>
<evidence type="ECO:0000313" key="3">
    <source>
        <dbReference type="EMBL" id="KAH7041123.1"/>
    </source>
</evidence>
<dbReference type="GO" id="GO:0000294">
    <property type="term" value="P:nuclear-transcribed mRNA catabolic process, RNase MRP-dependent"/>
    <property type="evidence" value="ECO:0007669"/>
    <property type="project" value="TreeGrafter"/>
</dbReference>
<dbReference type="RefSeq" id="XP_046019178.1">
    <property type="nucleotide sequence ID" value="XM_046157950.1"/>
</dbReference>
<feature type="compositionally biased region" description="Basic and acidic residues" evidence="1">
    <location>
        <begin position="327"/>
        <end position="341"/>
    </location>
</feature>
<comment type="caution">
    <text evidence="3">The sequence shown here is derived from an EMBL/GenBank/DDBJ whole genome shotgun (WGS) entry which is preliminary data.</text>
</comment>
<accession>A0A9P8YJF9</accession>
<feature type="compositionally biased region" description="Basic residues" evidence="1">
    <location>
        <begin position="436"/>
        <end position="446"/>
    </location>
</feature>
<feature type="compositionally biased region" description="Basic and acidic residues" evidence="1">
    <location>
        <begin position="403"/>
        <end position="414"/>
    </location>
</feature>